<keyword evidence="13" id="KW-0289">Folate biosynthesis</keyword>
<evidence type="ECO:0000256" key="15">
    <source>
        <dbReference type="ARBA" id="ARBA00030592"/>
    </source>
</evidence>
<comment type="catalytic activity">
    <reaction evidence="17">
        <text>(6S)-5,6,7,8-tetrahydrofolyl-(gamma-L-Glu)(n) + L-glutamate + ATP = (6S)-5,6,7,8-tetrahydrofolyl-(gamma-L-Glu)(n+1) + ADP + phosphate + H(+)</text>
        <dbReference type="Rhea" id="RHEA:10580"/>
        <dbReference type="Rhea" id="RHEA-COMP:14738"/>
        <dbReference type="Rhea" id="RHEA-COMP:14740"/>
        <dbReference type="ChEBI" id="CHEBI:15378"/>
        <dbReference type="ChEBI" id="CHEBI:29985"/>
        <dbReference type="ChEBI" id="CHEBI:30616"/>
        <dbReference type="ChEBI" id="CHEBI:43474"/>
        <dbReference type="ChEBI" id="CHEBI:141005"/>
        <dbReference type="ChEBI" id="CHEBI:456216"/>
        <dbReference type="EC" id="6.3.2.17"/>
    </reaction>
</comment>
<evidence type="ECO:0000256" key="21">
    <source>
        <dbReference type="PIRNR" id="PIRNR001563"/>
    </source>
</evidence>
<evidence type="ECO:0000256" key="10">
    <source>
        <dbReference type="ARBA" id="ARBA00022741"/>
    </source>
</evidence>
<keyword evidence="24" id="KW-1185">Reference proteome</keyword>
<evidence type="ECO:0000256" key="18">
    <source>
        <dbReference type="ARBA" id="ARBA00047808"/>
    </source>
</evidence>
<evidence type="ECO:0000256" key="5">
    <source>
        <dbReference type="ARBA" id="ARBA00013023"/>
    </source>
</evidence>
<dbReference type="AlphaFoldDB" id="A0AAN1WHM9"/>
<evidence type="ECO:0000256" key="13">
    <source>
        <dbReference type="ARBA" id="ARBA00022909"/>
    </source>
</evidence>
<dbReference type="PIRSF" id="PIRSF001563">
    <property type="entry name" value="Folylpolyglu_synth"/>
    <property type="match status" value="1"/>
</dbReference>
<comment type="pathway">
    <text evidence="3">Cofactor biosynthesis; tetrahydrofolylpolyglutamate biosynthesis.</text>
</comment>
<dbReference type="RefSeq" id="WP_236987256.1">
    <property type="nucleotide sequence ID" value="NZ_AP023086.1"/>
</dbReference>
<dbReference type="EC" id="6.3.2.17" evidence="6"/>
<evidence type="ECO:0000256" key="12">
    <source>
        <dbReference type="ARBA" id="ARBA00022842"/>
    </source>
</evidence>
<evidence type="ECO:0000256" key="14">
    <source>
        <dbReference type="ARBA" id="ARBA00030048"/>
    </source>
</evidence>
<sequence length="414" mass="44344">MTARFNTLAEWLAWQESHHPSAIDLGLERVRIVAERLGVLSPKARVITVAGTNGKGSCVATLEALLSAAGKRFGAYTSPHFIRYNERVRLQGQPVSDAQLCDTFARIDEARGDISLTYFEFGTLAAMDIFNREPLDYWLLEVGLGGRLDAVNIVAPSVAVITSVAIDHEAWLGSTREVIGAEKAGICRADAPLICADSAPPESVRNQVEQLGCPALWWGKDFGVKDNTLWTSAGLKLSAAEVRLPLPSVAAAIQVCELEGCLPQAQLVKAIEAVQLTGRMQLLPVGDVSLLLDVAHNPAAAELLAAELKRRSFKPMPAIVAVMADKDLNGVLAPLIPWVSHWHCVLLADNPRAAQPEAVAAVLQQLQVSGDAITVGRTVTNAIDGLQQQDFAAQQALVFGSFFTVAEALSCCES</sequence>
<evidence type="ECO:0000256" key="1">
    <source>
        <dbReference type="ARBA" id="ARBA00002714"/>
    </source>
</evidence>
<dbReference type="GO" id="GO:0046656">
    <property type="term" value="P:folic acid biosynthetic process"/>
    <property type="evidence" value="ECO:0007669"/>
    <property type="project" value="UniProtKB-KW"/>
</dbReference>
<gene>
    <name evidence="23" type="ORF">MARGE09_P1978</name>
</gene>
<comment type="catalytic activity">
    <reaction evidence="19">
        <text>(6R)-5,10-methylenetetrahydrofolyl-(gamma-L-Glu)(n) + L-glutamate + ATP = (6R)-5,10-methylenetetrahydrofolyl-(gamma-L-Glu)(n+1) + ADP + phosphate + H(+)</text>
        <dbReference type="Rhea" id="RHEA:51912"/>
        <dbReference type="Rhea" id="RHEA-COMP:13257"/>
        <dbReference type="Rhea" id="RHEA-COMP:13258"/>
        <dbReference type="ChEBI" id="CHEBI:15378"/>
        <dbReference type="ChEBI" id="CHEBI:29985"/>
        <dbReference type="ChEBI" id="CHEBI:30616"/>
        <dbReference type="ChEBI" id="CHEBI:43474"/>
        <dbReference type="ChEBI" id="CHEBI:136572"/>
        <dbReference type="ChEBI" id="CHEBI:456216"/>
        <dbReference type="EC" id="6.3.2.17"/>
    </reaction>
</comment>
<evidence type="ECO:0000256" key="9">
    <source>
        <dbReference type="ARBA" id="ARBA00022723"/>
    </source>
</evidence>
<dbReference type="Proteomes" id="UP001320119">
    <property type="component" value="Chromosome"/>
</dbReference>
<evidence type="ECO:0000256" key="16">
    <source>
        <dbReference type="ARBA" id="ARBA00032510"/>
    </source>
</evidence>
<evidence type="ECO:0000256" key="19">
    <source>
        <dbReference type="ARBA" id="ARBA00049035"/>
    </source>
</evidence>
<keyword evidence="8 21" id="KW-0436">Ligase</keyword>
<evidence type="ECO:0000256" key="3">
    <source>
        <dbReference type="ARBA" id="ARBA00005150"/>
    </source>
</evidence>
<evidence type="ECO:0000313" key="23">
    <source>
        <dbReference type="EMBL" id="BCD97777.1"/>
    </source>
</evidence>
<keyword evidence="9" id="KW-0479">Metal-binding</keyword>
<evidence type="ECO:0000256" key="11">
    <source>
        <dbReference type="ARBA" id="ARBA00022840"/>
    </source>
</evidence>
<evidence type="ECO:0000256" key="4">
    <source>
        <dbReference type="ARBA" id="ARBA00008276"/>
    </source>
</evidence>
<dbReference type="GO" id="GO:0005737">
    <property type="term" value="C:cytoplasm"/>
    <property type="evidence" value="ECO:0007669"/>
    <property type="project" value="TreeGrafter"/>
</dbReference>
<keyword evidence="11 21" id="KW-0067">ATP-binding</keyword>
<comment type="catalytic activity">
    <reaction evidence="18">
        <text>10-formyltetrahydrofolyl-(gamma-L-Glu)(n) + L-glutamate + ATP = 10-formyltetrahydrofolyl-(gamma-L-Glu)(n+1) + ADP + phosphate + H(+)</text>
        <dbReference type="Rhea" id="RHEA:51904"/>
        <dbReference type="Rhea" id="RHEA-COMP:13088"/>
        <dbReference type="Rhea" id="RHEA-COMP:14300"/>
        <dbReference type="ChEBI" id="CHEBI:15378"/>
        <dbReference type="ChEBI" id="CHEBI:29985"/>
        <dbReference type="ChEBI" id="CHEBI:30616"/>
        <dbReference type="ChEBI" id="CHEBI:43474"/>
        <dbReference type="ChEBI" id="CHEBI:134413"/>
        <dbReference type="ChEBI" id="CHEBI:456216"/>
        <dbReference type="EC" id="6.3.2.17"/>
    </reaction>
</comment>
<comment type="pathway">
    <text evidence="2">Cofactor biosynthesis; tetrahydrofolate biosynthesis; 7,8-dihydrofolate from 2-amino-4-hydroxy-6-hydroxymethyl-7,8-dihydropteridine diphosphate and 4-aminobenzoate: step 2/2.</text>
</comment>
<dbReference type="SUPFAM" id="SSF53244">
    <property type="entry name" value="MurD-like peptide ligases, peptide-binding domain"/>
    <property type="match status" value="1"/>
</dbReference>
<dbReference type="Gene3D" id="3.40.1190.10">
    <property type="entry name" value="Mur-like, catalytic domain"/>
    <property type="match status" value="1"/>
</dbReference>
<dbReference type="PANTHER" id="PTHR11136:SF0">
    <property type="entry name" value="DIHYDROFOLATE SYNTHETASE-RELATED"/>
    <property type="match status" value="1"/>
</dbReference>
<dbReference type="GO" id="GO:0008841">
    <property type="term" value="F:dihydrofolate synthase activity"/>
    <property type="evidence" value="ECO:0007669"/>
    <property type="project" value="UniProtKB-EC"/>
</dbReference>
<organism evidence="23 24">
    <name type="scientific">Marinagarivorans cellulosilyticus</name>
    <dbReference type="NCBI Taxonomy" id="2721545"/>
    <lineage>
        <taxon>Bacteria</taxon>
        <taxon>Pseudomonadati</taxon>
        <taxon>Pseudomonadota</taxon>
        <taxon>Gammaproteobacteria</taxon>
        <taxon>Cellvibrionales</taxon>
        <taxon>Cellvibrionaceae</taxon>
        <taxon>Marinagarivorans</taxon>
    </lineage>
</organism>
<comment type="function">
    <text evidence="1">Functions in two distinct reactions of the de novo folate biosynthetic pathway. Catalyzes the addition of a glutamate residue to dihydropteroate (7,8-dihydropteroate or H2Pte) to form dihydrofolate (7,8-dihydrofolate monoglutamate or H2Pte-Glu). Also catalyzes successive additions of L-glutamate to tetrahydrofolate or 10-formyltetrahydrofolate or 5,10-methylenetetrahydrofolate, leading to folylpolyglutamate derivatives.</text>
</comment>
<dbReference type="PANTHER" id="PTHR11136">
    <property type="entry name" value="FOLYLPOLYGLUTAMATE SYNTHASE-RELATED"/>
    <property type="match status" value="1"/>
</dbReference>
<comment type="similarity">
    <text evidence="4 21">Belongs to the folylpolyglutamate synthase family.</text>
</comment>
<name>A0AAN1WHM9_9GAMM</name>
<evidence type="ECO:0000256" key="6">
    <source>
        <dbReference type="ARBA" id="ARBA00013025"/>
    </source>
</evidence>
<evidence type="ECO:0000256" key="20">
    <source>
        <dbReference type="ARBA" id="ARBA00049161"/>
    </source>
</evidence>
<dbReference type="EC" id="6.3.2.12" evidence="5"/>
<dbReference type="GO" id="GO:0046872">
    <property type="term" value="F:metal ion binding"/>
    <property type="evidence" value="ECO:0007669"/>
    <property type="project" value="UniProtKB-KW"/>
</dbReference>
<accession>A0AAN1WHM9</accession>
<keyword evidence="10 21" id="KW-0547">Nucleotide-binding</keyword>
<dbReference type="InterPro" id="IPR036565">
    <property type="entry name" value="Mur-like_cat_sf"/>
</dbReference>
<proteinExistence type="inferred from homology"/>
<evidence type="ECO:0000259" key="22">
    <source>
        <dbReference type="Pfam" id="PF02875"/>
    </source>
</evidence>
<keyword evidence="12" id="KW-0460">Magnesium</keyword>
<dbReference type="GO" id="GO:0005524">
    <property type="term" value="F:ATP binding"/>
    <property type="evidence" value="ECO:0007669"/>
    <property type="project" value="UniProtKB-KW"/>
</dbReference>
<dbReference type="Gene3D" id="3.90.190.20">
    <property type="entry name" value="Mur ligase, C-terminal domain"/>
    <property type="match status" value="1"/>
</dbReference>
<dbReference type="Pfam" id="PF02875">
    <property type="entry name" value="Mur_ligase_C"/>
    <property type="match status" value="1"/>
</dbReference>
<dbReference type="SUPFAM" id="SSF53623">
    <property type="entry name" value="MurD-like peptide ligases, catalytic domain"/>
    <property type="match status" value="1"/>
</dbReference>
<reference evidence="23 24" key="1">
    <citation type="journal article" date="2022" name="IScience">
        <title>An ultrasensitive nanofiber-based assay for enzymatic hydrolysis and deep-sea microbial degradation of cellulose.</title>
        <authorList>
            <person name="Tsudome M."/>
            <person name="Tachioka M."/>
            <person name="Miyazaki M."/>
            <person name="Uchimura K."/>
            <person name="Tsuda M."/>
            <person name="Takaki Y."/>
            <person name="Deguchi S."/>
        </authorList>
    </citation>
    <scope>NUCLEOTIDE SEQUENCE [LARGE SCALE GENOMIC DNA]</scope>
    <source>
        <strain evidence="23 24">GE09</strain>
    </source>
</reference>
<dbReference type="NCBIfam" id="TIGR01499">
    <property type="entry name" value="folC"/>
    <property type="match status" value="1"/>
</dbReference>
<dbReference type="EMBL" id="AP023086">
    <property type="protein sequence ID" value="BCD97777.1"/>
    <property type="molecule type" value="Genomic_DNA"/>
</dbReference>
<evidence type="ECO:0000256" key="8">
    <source>
        <dbReference type="ARBA" id="ARBA00022598"/>
    </source>
</evidence>
<dbReference type="GO" id="GO:0004326">
    <property type="term" value="F:tetrahydrofolylpolyglutamate synthase activity"/>
    <property type="evidence" value="ECO:0007669"/>
    <property type="project" value="UniProtKB-EC"/>
</dbReference>
<feature type="domain" description="Mur ligase C-terminal" evidence="22">
    <location>
        <begin position="278"/>
        <end position="400"/>
    </location>
</feature>
<protein>
    <recommendedName>
        <fullName evidence="7">Dihydrofolate synthase/folylpolyglutamate synthase</fullName>
        <ecNumber evidence="5">6.3.2.12</ecNumber>
        <ecNumber evidence="6">6.3.2.17</ecNumber>
    </recommendedName>
    <alternativeName>
        <fullName evidence="16">Folylpoly-gamma-glutamate synthetase-dihydrofolate synthetase</fullName>
    </alternativeName>
    <alternativeName>
        <fullName evidence="14">Folylpolyglutamate synthetase</fullName>
    </alternativeName>
    <alternativeName>
        <fullName evidence="15">Tetrahydrofolylpolyglutamate synthase</fullName>
    </alternativeName>
</protein>
<comment type="catalytic activity">
    <reaction evidence="20">
        <text>7,8-dihydropteroate + L-glutamate + ATP = 7,8-dihydrofolate + ADP + phosphate + H(+)</text>
        <dbReference type="Rhea" id="RHEA:23584"/>
        <dbReference type="ChEBI" id="CHEBI:15378"/>
        <dbReference type="ChEBI" id="CHEBI:17839"/>
        <dbReference type="ChEBI" id="CHEBI:29985"/>
        <dbReference type="ChEBI" id="CHEBI:30616"/>
        <dbReference type="ChEBI" id="CHEBI:43474"/>
        <dbReference type="ChEBI" id="CHEBI:57451"/>
        <dbReference type="ChEBI" id="CHEBI:456216"/>
        <dbReference type="EC" id="6.3.2.12"/>
    </reaction>
</comment>
<dbReference type="KEGG" id="marq:MARGE09_P1978"/>
<evidence type="ECO:0000256" key="2">
    <source>
        <dbReference type="ARBA" id="ARBA00004799"/>
    </source>
</evidence>
<evidence type="ECO:0000313" key="24">
    <source>
        <dbReference type="Proteomes" id="UP001320119"/>
    </source>
</evidence>
<evidence type="ECO:0000256" key="7">
    <source>
        <dbReference type="ARBA" id="ARBA00019357"/>
    </source>
</evidence>
<dbReference type="InterPro" id="IPR001645">
    <property type="entry name" value="Folylpolyglutamate_synth"/>
</dbReference>
<dbReference type="InterPro" id="IPR036615">
    <property type="entry name" value="Mur_ligase_C_dom_sf"/>
</dbReference>
<dbReference type="InterPro" id="IPR004101">
    <property type="entry name" value="Mur_ligase_C"/>
</dbReference>
<evidence type="ECO:0000256" key="17">
    <source>
        <dbReference type="ARBA" id="ARBA00047493"/>
    </source>
</evidence>